<proteinExistence type="predicted"/>
<protein>
    <submittedName>
        <fullName evidence="4">Alpha/beta hydrolase</fullName>
    </submittedName>
</protein>
<gene>
    <name evidence="4" type="ORF">FZC37_01740</name>
</gene>
<dbReference type="InterPro" id="IPR050266">
    <property type="entry name" value="AB_hydrolase_sf"/>
</dbReference>
<keyword evidence="2" id="KW-1133">Transmembrane helix</keyword>
<dbReference type="Pfam" id="PF00561">
    <property type="entry name" value="Abhydrolase_1"/>
    <property type="match status" value="1"/>
</dbReference>
<evidence type="ECO:0000313" key="4">
    <source>
        <dbReference type="EMBL" id="QEK39650.1"/>
    </source>
</evidence>
<dbReference type="Proteomes" id="UP000323844">
    <property type="component" value="Chromosome"/>
</dbReference>
<dbReference type="AlphaFoldDB" id="A0A5C0UIS2"/>
<keyword evidence="1 4" id="KW-0378">Hydrolase</keyword>
<feature type="transmembrane region" description="Helical" evidence="2">
    <location>
        <begin position="107"/>
        <end position="126"/>
    </location>
</feature>
<dbReference type="GO" id="GO:0016020">
    <property type="term" value="C:membrane"/>
    <property type="evidence" value="ECO:0007669"/>
    <property type="project" value="TreeGrafter"/>
</dbReference>
<evidence type="ECO:0000256" key="1">
    <source>
        <dbReference type="ARBA" id="ARBA00022801"/>
    </source>
</evidence>
<dbReference type="PANTHER" id="PTHR43798:SF31">
    <property type="entry name" value="AB HYDROLASE SUPERFAMILY PROTEIN YCLE"/>
    <property type="match status" value="1"/>
</dbReference>
<dbReference type="RefSeq" id="WP_148952011.1">
    <property type="nucleotide sequence ID" value="NZ_CP043312.1"/>
</dbReference>
<evidence type="ECO:0000259" key="3">
    <source>
        <dbReference type="Pfam" id="PF00561"/>
    </source>
</evidence>
<dbReference type="OrthoDB" id="9791366at2"/>
<keyword evidence="2" id="KW-0472">Membrane</keyword>
<dbReference type="SUPFAM" id="SSF53474">
    <property type="entry name" value="alpha/beta-Hydrolases"/>
    <property type="match status" value="1"/>
</dbReference>
<dbReference type="Gene3D" id="3.40.50.1820">
    <property type="entry name" value="alpha/beta hydrolase"/>
    <property type="match status" value="1"/>
</dbReference>
<evidence type="ECO:0000256" key="2">
    <source>
        <dbReference type="SAM" id="Phobius"/>
    </source>
</evidence>
<dbReference type="KEGG" id="snay:FZC37_01740"/>
<keyword evidence="2" id="KW-0812">Transmembrane</keyword>
<keyword evidence="5" id="KW-1185">Reference proteome</keyword>
<reference evidence="4 5" key="1">
    <citation type="submission" date="2019-08" db="EMBL/GenBank/DDBJ databases">
        <title>Highly reduced genomes of protist endosymbionts show evolutionary convergence.</title>
        <authorList>
            <person name="George E."/>
            <person name="Husnik F."/>
            <person name="Tashyreva D."/>
            <person name="Prokopchuk G."/>
            <person name="Horak A."/>
            <person name="Kwong W.K."/>
            <person name="Lukes J."/>
            <person name="Keeling P.J."/>
        </authorList>
    </citation>
    <scope>NUCLEOTIDE SEQUENCE [LARGE SCALE GENOMIC DNA]</scope>
    <source>
        <strain evidence="4">1621</strain>
    </source>
</reference>
<dbReference type="EMBL" id="CP043312">
    <property type="protein sequence ID" value="QEK39650.1"/>
    <property type="molecule type" value="Genomic_DNA"/>
</dbReference>
<feature type="domain" description="AB hydrolase-1" evidence="3">
    <location>
        <begin position="38"/>
        <end position="159"/>
    </location>
</feature>
<dbReference type="GO" id="GO:0016787">
    <property type="term" value="F:hydrolase activity"/>
    <property type="evidence" value="ECO:0007669"/>
    <property type="project" value="UniProtKB-KW"/>
</dbReference>
<evidence type="ECO:0000313" key="5">
    <source>
        <dbReference type="Proteomes" id="UP000323844"/>
    </source>
</evidence>
<dbReference type="PANTHER" id="PTHR43798">
    <property type="entry name" value="MONOACYLGLYCEROL LIPASE"/>
    <property type="match status" value="1"/>
</dbReference>
<dbReference type="InterPro" id="IPR029058">
    <property type="entry name" value="AB_hydrolase_fold"/>
</dbReference>
<organism evidence="4 5">
    <name type="scientific">Candidatus Sneabacter namystus</name>
    <dbReference type="NCBI Taxonomy" id="2601646"/>
    <lineage>
        <taxon>Bacteria</taxon>
        <taxon>Pseudomonadati</taxon>
        <taxon>Pseudomonadota</taxon>
        <taxon>Alphaproteobacteria</taxon>
        <taxon>Rickettsiales</taxon>
        <taxon>Rickettsiaceae</taxon>
        <taxon>Rickettsieae</taxon>
        <taxon>Candidatus Sneabacter</taxon>
    </lineage>
</organism>
<name>A0A5C0UIS2_9RICK</name>
<sequence>MESSKGNITIPTYFNWSKLQIVPKHQIHYQMWGEDHVNAVVCLHGSLRNSHDFDYIARVLSRFFKVVAFDVVGRGHSQWFEKKQCYNYHSYVQDSIRLLSLLKLKKVHWIGTSMGGIIGMVIAALFPSKIKSLTLNDIGISIAASDVKKMRKYAALDPSFNSFEDVISYCKMAYSGYGIKEEQHWEHCAQHTVYRDENNQYKLLYDPCIVKDYVTGTGSNISLRRWWRKVICPVHLIRGSDSAMVTEAIELRMLQDRPDMKTYCVQGAGHAPAFISGELIDTVLSWIISVS</sequence>
<accession>A0A5C0UIS2</accession>
<dbReference type="InterPro" id="IPR000073">
    <property type="entry name" value="AB_hydrolase_1"/>
</dbReference>
<dbReference type="PRINTS" id="PR00111">
    <property type="entry name" value="ABHYDROLASE"/>
</dbReference>